<dbReference type="Proteomes" id="UP001054857">
    <property type="component" value="Unassembled WGS sequence"/>
</dbReference>
<evidence type="ECO:0000313" key="3">
    <source>
        <dbReference type="Proteomes" id="UP001054857"/>
    </source>
</evidence>
<name>A0AAD3HID1_9CHLO</name>
<comment type="caution">
    <text evidence="2">The sequence shown here is derived from an EMBL/GenBank/DDBJ whole genome shotgun (WGS) entry which is preliminary data.</text>
</comment>
<keyword evidence="1" id="KW-0472">Membrane</keyword>
<keyword evidence="1" id="KW-0812">Transmembrane</keyword>
<keyword evidence="3" id="KW-1185">Reference proteome</keyword>
<organism evidence="2 3">
    <name type="scientific">Astrephomene gubernaculifera</name>
    <dbReference type="NCBI Taxonomy" id="47775"/>
    <lineage>
        <taxon>Eukaryota</taxon>
        <taxon>Viridiplantae</taxon>
        <taxon>Chlorophyta</taxon>
        <taxon>core chlorophytes</taxon>
        <taxon>Chlorophyceae</taxon>
        <taxon>CS clade</taxon>
        <taxon>Chlamydomonadales</taxon>
        <taxon>Astrephomenaceae</taxon>
        <taxon>Astrephomene</taxon>
    </lineage>
</organism>
<feature type="non-terminal residue" evidence="2">
    <location>
        <position position="1"/>
    </location>
</feature>
<sequence length="224" mass="22996">MRPLDDVLAAPGALVLVICIFAPLFTPFIRKHVRPVVLDLVYKHCGMVASLQQRLRNPLLDVLVKITAFTVSVEFYLLAIPPIMWLGGPSGGSAAMAICLCMAVSTYMTCVLKDLLSCPRPGPATAAAAAASAEKKNGKADKRLPAAADATAAGTAAGPGANVAGSGVEVLEAAYRGEIEMGAPSMHTWCALVLPAYSAVVAAQMGLLGGPTATTTITTTTSSN</sequence>
<reference evidence="2 3" key="1">
    <citation type="journal article" date="2021" name="Sci. Rep.">
        <title>Genome sequencing of the multicellular alga Astrephomene provides insights into convergent evolution of germ-soma differentiation.</title>
        <authorList>
            <person name="Yamashita S."/>
            <person name="Yamamoto K."/>
            <person name="Matsuzaki R."/>
            <person name="Suzuki S."/>
            <person name="Yamaguchi H."/>
            <person name="Hirooka S."/>
            <person name="Minakuchi Y."/>
            <person name="Miyagishima S."/>
            <person name="Kawachi M."/>
            <person name="Toyoda A."/>
            <person name="Nozaki H."/>
        </authorList>
    </citation>
    <scope>NUCLEOTIDE SEQUENCE [LARGE SCALE GENOMIC DNA]</scope>
    <source>
        <strain evidence="2 3">NIES-4017</strain>
    </source>
</reference>
<proteinExistence type="predicted"/>
<keyword evidence="1" id="KW-1133">Transmembrane helix</keyword>
<feature type="transmembrane region" description="Helical" evidence="1">
    <location>
        <begin position="6"/>
        <end position="25"/>
    </location>
</feature>
<evidence type="ECO:0000256" key="1">
    <source>
        <dbReference type="SAM" id="Phobius"/>
    </source>
</evidence>
<evidence type="ECO:0000313" key="2">
    <source>
        <dbReference type="EMBL" id="GFR41977.1"/>
    </source>
</evidence>
<accession>A0AAD3HID1</accession>
<dbReference type="AlphaFoldDB" id="A0AAD3HID1"/>
<dbReference type="EMBL" id="BMAR01000002">
    <property type="protein sequence ID" value="GFR41977.1"/>
    <property type="molecule type" value="Genomic_DNA"/>
</dbReference>
<gene>
    <name evidence="2" type="ORF">Agub_g2778</name>
</gene>
<feature type="transmembrane region" description="Helical" evidence="1">
    <location>
        <begin position="91"/>
        <end position="112"/>
    </location>
</feature>
<protein>
    <submittedName>
        <fullName evidence="2">Uncharacterized protein</fullName>
    </submittedName>
</protein>